<evidence type="ECO:0000313" key="2">
    <source>
        <dbReference type="Proteomes" id="UP000295313"/>
    </source>
</evidence>
<dbReference type="EMBL" id="SOEO01000001">
    <property type="protein sequence ID" value="TDX87283.1"/>
    <property type="molecule type" value="Genomic_DNA"/>
</dbReference>
<dbReference type="Proteomes" id="UP000295313">
    <property type="component" value="Unassembled WGS sequence"/>
</dbReference>
<dbReference type="SUPFAM" id="SSF160631">
    <property type="entry name" value="SMI1/KNR4-like"/>
    <property type="match status" value="1"/>
</dbReference>
<organism evidence="1 2">
    <name type="scientific">Epilithonimonas xixisoli</name>
    <dbReference type="NCBI Taxonomy" id="1476462"/>
    <lineage>
        <taxon>Bacteria</taxon>
        <taxon>Pseudomonadati</taxon>
        <taxon>Bacteroidota</taxon>
        <taxon>Flavobacteriia</taxon>
        <taxon>Flavobacteriales</taxon>
        <taxon>Weeksellaceae</taxon>
        <taxon>Chryseobacterium group</taxon>
        <taxon>Epilithonimonas</taxon>
    </lineage>
</organism>
<gene>
    <name evidence="1" type="ORF">B0I22_1471</name>
</gene>
<evidence type="ECO:0000313" key="1">
    <source>
        <dbReference type="EMBL" id="TDX87283.1"/>
    </source>
</evidence>
<dbReference type="AlphaFoldDB" id="A0A4R8IJU0"/>
<comment type="caution">
    <text evidence="1">The sequence shown here is derived from an EMBL/GenBank/DDBJ whole genome shotgun (WGS) entry which is preliminary data.</text>
</comment>
<reference evidence="1 2" key="1">
    <citation type="submission" date="2019-03" db="EMBL/GenBank/DDBJ databases">
        <title>Genomic Encyclopedia of Type Strains, Phase III (KMG-III): the genomes of soil and plant-associated and newly described type strains.</title>
        <authorList>
            <person name="Whitman W."/>
        </authorList>
    </citation>
    <scope>NUCLEOTIDE SEQUENCE [LARGE SCALE GENOMIC DNA]</scope>
    <source>
        <strain evidence="1 2">CGMCC 1.12802</strain>
    </source>
</reference>
<sequence>MTEFNEIRKLYGISEAEHFGYSETEILNFEETNNIKLPKVLRDYYLSLGKHKILNESYNRLLEPNSQIGFSDDRYLVFYEENQGVIFWGINENDLSLENPKIYGNYDAINLSEEWFEDSPNIEKFLLSMAILNGTLGGLKYNANKISEDELKAETLEIIEKKWEEIKNITFQSQRYFTNDFNEVITLSINSENKPSGIFIGTNHKDRFISIIEEINITWDYRSDEDE</sequence>
<dbReference type="InterPro" id="IPR037883">
    <property type="entry name" value="Knr4/Smi1-like_sf"/>
</dbReference>
<keyword evidence="2" id="KW-1185">Reference proteome</keyword>
<name>A0A4R8IJU0_9FLAO</name>
<accession>A0A4R8IJU0</accession>
<evidence type="ECO:0008006" key="3">
    <source>
        <dbReference type="Google" id="ProtNLM"/>
    </source>
</evidence>
<proteinExistence type="predicted"/>
<protein>
    <recommendedName>
        <fullName evidence="3">SMI1/KNR4 family protein SUKH-1</fullName>
    </recommendedName>
</protein>